<feature type="binding site" evidence="7">
    <location>
        <position position="1178"/>
    </location>
    <ligand>
        <name>Mo-molybdopterin</name>
        <dbReference type="ChEBI" id="CHEBI:71302"/>
    </ligand>
    <ligandPart>
        <name>Mo</name>
        <dbReference type="ChEBI" id="CHEBI:28685"/>
    </ligandPart>
</feature>
<dbReference type="PROSITE" id="PS00197">
    <property type="entry name" value="2FE2S_FER_1"/>
    <property type="match status" value="1"/>
</dbReference>
<feature type="binding site" evidence="6">
    <location>
        <position position="744"/>
    </location>
    <ligand>
        <name>FAD</name>
        <dbReference type="ChEBI" id="CHEBI:57692"/>
    </ligand>
</feature>
<dbReference type="Pfam" id="PF20256">
    <property type="entry name" value="MoCoBD_2"/>
    <property type="match status" value="1"/>
</dbReference>
<dbReference type="Gene3D" id="3.30.365.10">
    <property type="entry name" value="Aldehyde oxidase/xanthine dehydrogenase, molybdopterin binding domain"/>
    <property type="match status" value="4"/>
</dbReference>
<evidence type="ECO:0000256" key="4">
    <source>
        <dbReference type="ARBA" id="ARBA00023014"/>
    </source>
</evidence>
<keyword evidence="4" id="KW-0411">Iron-sulfur</keyword>
<keyword evidence="10" id="KW-1185">Reference proteome</keyword>
<dbReference type="InterPro" id="IPR036010">
    <property type="entry name" value="2Fe-2S_ferredoxin-like_sf"/>
</dbReference>
<evidence type="ECO:0000256" key="5">
    <source>
        <dbReference type="ARBA" id="ARBA00023140"/>
    </source>
</evidence>
<gene>
    <name evidence="9" type="ORF">C7M84_017304</name>
</gene>
<dbReference type="Gene3D" id="3.30.390.50">
    <property type="entry name" value="CO dehydrogenase flavoprotein, C-terminal domain"/>
    <property type="match status" value="1"/>
</dbReference>
<dbReference type="SMART" id="SM01092">
    <property type="entry name" value="CO_deh_flav_C"/>
    <property type="match status" value="1"/>
</dbReference>
<organism evidence="9 10">
    <name type="scientific">Penaeus vannamei</name>
    <name type="common">Whiteleg shrimp</name>
    <name type="synonym">Litopenaeus vannamei</name>
    <dbReference type="NCBI Taxonomy" id="6689"/>
    <lineage>
        <taxon>Eukaryota</taxon>
        <taxon>Metazoa</taxon>
        <taxon>Ecdysozoa</taxon>
        <taxon>Arthropoda</taxon>
        <taxon>Crustacea</taxon>
        <taxon>Multicrustacea</taxon>
        <taxon>Malacostraca</taxon>
        <taxon>Eumalacostraca</taxon>
        <taxon>Eucarida</taxon>
        <taxon>Decapoda</taxon>
        <taxon>Dendrobranchiata</taxon>
        <taxon>Penaeoidea</taxon>
        <taxon>Penaeidae</taxon>
        <taxon>Penaeus</taxon>
    </lineage>
</organism>
<dbReference type="InterPro" id="IPR016166">
    <property type="entry name" value="FAD-bd_PCMH"/>
</dbReference>
<dbReference type="SUPFAM" id="SSF56003">
    <property type="entry name" value="Molybdenum cofactor-binding domain"/>
    <property type="match status" value="1"/>
</dbReference>
<evidence type="ECO:0000313" key="10">
    <source>
        <dbReference type="Proteomes" id="UP000283509"/>
    </source>
</evidence>
<dbReference type="InterPro" id="IPR002346">
    <property type="entry name" value="Mopterin_DH_FAD-bd"/>
</dbReference>
<dbReference type="InterPro" id="IPR016208">
    <property type="entry name" value="Ald_Oxase/xanthine_DH-like"/>
</dbReference>
<feature type="binding site" evidence="7">
    <location>
        <position position="1034"/>
    </location>
    <ligand>
        <name>Mo-molybdopterin</name>
        <dbReference type="ChEBI" id="CHEBI:71302"/>
    </ligand>
    <ligandPart>
        <name>Mo</name>
        <dbReference type="ChEBI" id="CHEBI:28685"/>
    </ligandPart>
</feature>
<dbReference type="Gene3D" id="3.10.20.30">
    <property type="match status" value="1"/>
</dbReference>
<evidence type="ECO:0000256" key="2">
    <source>
        <dbReference type="ARBA" id="ARBA00022505"/>
    </source>
</evidence>
<evidence type="ECO:0000259" key="8">
    <source>
        <dbReference type="PROSITE" id="PS51387"/>
    </source>
</evidence>
<dbReference type="InterPro" id="IPR036683">
    <property type="entry name" value="CO_DH_flav_C_dom_sf"/>
</dbReference>
<dbReference type="InterPro" id="IPR006058">
    <property type="entry name" value="2Fe2S_fd_BS"/>
</dbReference>
<dbReference type="InterPro" id="IPR001041">
    <property type="entry name" value="2Fe-2S_ferredoxin-type"/>
</dbReference>
<dbReference type="InterPro" id="IPR012675">
    <property type="entry name" value="Beta-grasp_dom_sf"/>
</dbReference>
<evidence type="ECO:0000256" key="6">
    <source>
        <dbReference type="PIRSR" id="PIRSR000127-2"/>
    </source>
</evidence>
<dbReference type="Pfam" id="PF00941">
    <property type="entry name" value="FAD_binding_5"/>
    <property type="match status" value="1"/>
</dbReference>
<dbReference type="Proteomes" id="UP000283509">
    <property type="component" value="Unassembled WGS sequence"/>
</dbReference>
<evidence type="ECO:0000256" key="7">
    <source>
        <dbReference type="PIRSR" id="PIRSR000127-3"/>
    </source>
</evidence>
<evidence type="ECO:0000256" key="1">
    <source>
        <dbReference type="ARBA" id="ARBA00004275"/>
    </source>
</evidence>
<dbReference type="Pfam" id="PF02738">
    <property type="entry name" value="MoCoBD_1"/>
    <property type="match status" value="1"/>
</dbReference>
<comment type="caution">
    <text evidence="9">The sequence shown here is derived from an EMBL/GenBank/DDBJ whole genome shotgun (WGS) entry which is preliminary data.</text>
</comment>
<keyword evidence="2 7" id="KW-0500">Molybdenum</keyword>
<dbReference type="Gene3D" id="3.30.465.10">
    <property type="match status" value="1"/>
</dbReference>
<dbReference type="GO" id="GO:0016491">
    <property type="term" value="F:oxidoreductase activity"/>
    <property type="evidence" value="ECO:0007669"/>
    <property type="project" value="InterPro"/>
</dbReference>
<dbReference type="PANTHER" id="PTHR11908:SF132">
    <property type="entry name" value="ALDEHYDE OXIDASE 1-RELATED"/>
    <property type="match status" value="1"/>
</dbReference>
<dbReference type="InterPro" id="IPR037165">
    <property type="entry name" value="AldOxase/xan_DH_Mopterin-bd_sf"/>
</dbReference>
<evidence type="ECO:0000256" key="3">
    <source>
        <dbReference type="ARBA" id="ARBA00022714"/>
    </source>
</evidence>
<dbReference type="OrthoDB" id="8300278at2759"/>
<evidence type="ECO:0000313" key="9">
    <source>
        <dbReference type="EMBL" id="ROT64737.1"/>
    </source>
</evidence>
<keyword evidence="6" id="KW-0285">Flavoprotein</keyword>
<dbReference type="SUPFAM" id="SSF56176">
    <property type="entry name" value="FAD-binding/transporter-associated domain-like"/>
    <property type="match status" value="1"/>
</dbReference>
<dbReference type="InterPro" id="IPR005107">
    <property type="entry name" value="CO_DH_flav_C"/>
</dbReference>
<feature type="binding site" evidence="6">
    <location>
        <begin position="668"/>
        <end position="672"/>
    </location>
    <ligand>
        <name>FAD</name>
        <dbReference type="ChEBI" id="CHEBI:57692"/>
    </ligand>
</feature>
<feature type="binding site" evidence="7">
    <location>
        <position position="1066"/>
    </location>
    <ligand>
        <name>Mo-molybdopterin</name>
        <dbReference type="ChEBI" id="CHEBI:71302"/>
    </ligand>
    <ligandPart>
        <name>Mo</name>
        <dbReference type="ChEBI" id="CHEBI:28685"/>
    </ligandPart>
</feature>
<dbReference type="PROSITE" id="PS51387">
    <property type="entry name" value="FAD_PCMH"/>
    <property type="match status" value="1"/>
</dbReference>
<dbReference type="SUPFAM" id="SSF54292">
    <property type="entry name" value="2Fe-2S ferredoxin-like"/>
    <property type="match status" value="1"/>
</dbReference>
<dbReference type="STRING" id="6689.A0A3R7PZQ0"/>
<dbReference type="GO" id="GO:0071949">
    <property type="term" value="F:FAD binding"/>
    <property type="evidence" value="ECO:0007669"/>
    <property type="project" value="InterPro"/>
</dbReference>
<keyword evidence="7" id="KW-0479">Metal-binding</keyword>
<sequence>MTDKVTFTINGVQHEIGADVTADTSLSTYLHAQHLRGTRVTCGTGGCGACVVLVTRPSPDTGEKMSYSALSIPQQTSPFHSSNTSIPTILLTLDSPLPFLQPLPPHSTHLQLSHFIPPTPLSPPLYSPLTLPFHSSNTSIPTFLLTIDSSNPSIPTILLTLDSAFPLLQHLYPPHSTHPRLSPSSSKPLIPHSITLLSPSIPPTPLSPSFYSPSTLPFRSSNPSIPLILLTLDSPLPLLQHLYPHHSTHPRLSPFRSSNPSIPTFYSPSIPPTPLSLPTHPRLPLPFLPLNPHHSTHPRLSPSIPPTPLSPSFYSPSTLPSIPPTPLSPPFYSPRLSPSIPPTPLSPHSTHSTLPFHSSNPSIPPFYSPSTLPFHSSNTSIPTFLLTLDSPLPFLQPLYPPHSTHPRLCPASTVPDPRARLQWLGDHDHRGSREPLRWLPRYPRPACGTLRYPVWLLLSWNGHEHVWDDSGEIQLDGFRRRGDPGRQPLSLHRIPPHRGRFQGRHCAGYRGKTFHAFVDCQPCKGRCSLKSADIKTSSCSKPSEKPESRLIQLRDATWHQPASLQELYSTLSDLPQGTKYRFVCSDTGKGIFHNEGPYSDYISTTSVPEFSRVAASSSGLVFGANVSISRMMSELSNASQSLSGFGFAEKIVKMWKRVGGTALRNMGSWAGNFAMKMAHKGFPSDVFLSLMAAGAVVKSGSPYGGDKEHTLDHLLDLDVEAERRVLLELRVPPLSDEVVFRLFKIAPRNANVHAYMNAAFSMRVDSANAHTVVGRPMILFGGINEEFLHAWGAEAALEDSSLEDEAIVQAALTALRDEIHPDDLPENPSAKYRVDLAQGLLYKTILGIVGDIADPSVASGASDLERPLASGQQNYDENADRWPLSKPVTKVEGHIQCSGNPRGRRICRDSGCDGREQHPGPAVAAPRTALRRGESLVLRPTLGLIVAKTAELSKQGAAAVVVTYDDIQAPVLTIEEAQQKPLPSPQGDPFVEGDVQAGFAASTHVLEGGVGHDWQYHFYMENQDDGLDVFTSSQWAIDRDAALHWPSPGVPDNTVNVSVKRIGGGFGGKITRGNIIAAATCLAARKMRKPVRTVLDMATCMTMLGGRDPFWSTYKVGVDAEGRLQAVQATMTSNAGYVNVDPNNTVSPPSVPSCYNCPNWEITPVTVLTNTPNNTWTRTPGTTEGVTLMETIIEHVAVALNLDPLLVRQRNLMSDGSFRRISEGVFRLRCGRGGQNAIAIPKQVKVERNIIGDMLTQLMSSADVENRKQMVDNFNKNHLWKKKGISVMTMLWPHVIPLVYPMNSLVSINQRDGTVAVSHGGTELGQGMNTKV</sequence>
<keyword evidence="5" id="KW-0576">Peroxisome</keyword>
<dbReference type="PANTHER" id="PTHR11908">
    <property type="entry name" value="XANTHINE DEHYDROGENASE"/>
    <property type="match status" value="1"/>
</dbReference>
<dbReference type="InterPro" id="IPR046867">
    <property type="entry name" value="AldOxase/xan_DH_MoCoBD2"/>
</dbReference>
<dbReference type="Pfam" id="PF00111">
    <property type="entry name" value="Fer2"/>
    <property type="match status" value="1"/>
</dbReference>
<dbReference type="GO" id="GO:0051537">
    <property type="term" value="F:2 iron, 2 sulfur cluster binding"/>
    <property type="evidence" value="ECO:0007669"/>
    <property type="project" value="UniProtKB-KW"/>
</dbReference>
<comment type="cofactor">
    <cofactor evidence="7">
        <name>Mo-molybdopterin</name>
        <dbReference type="ChEBI" id="CHEBI:71302"/>
    </cofactor>
    <text evidence="7">Binds 1 Mo-molybdopterin (Mo-MPT) cofactor per subunit.</text>
</comment>
<name>A0A3R7PZQ0_PENVA</name>
<protein>
    <recommendedName>
        <fullName evidence="8">FAD-binding PCMH-type domain-containing protein</fullName>
    </recommendedName>
</protein>
<keyword evidence="3" id="KW-0408">Iron</keyword>
<comment type="cofactor">
    <cofactor evidence="6">
        <name>FAD</name>
        <dbReference type="ChEBI" id="CHEBI:57692"/>
    </cofactor>
</comment>
<dbReference type="SUPFAM" id="SSF55447">
    <property type="entry name" value="CO dehydrogenase flavoprotein C-terminal domain-like"/>
    <property type="match status" value="1"/>
</dbReference>
<proteinExistence type="predicted"/>
<feature type="binding site" evidence="6">
    <location>
        <position position="726"/>
    </location>
    <ligand>
        <name>FAD</name>
        <dbReference type="ChEBI" id="CHEBI:57692"/>
    </ligand>
</feature>
<comment type="subcellular location">
    <subcellularLocation>
        <location evidence="1">Peroxisome</location>
    </subcellularLocation>
</comment>
<dbReference type="EMBL" id="QCYY01003199">
    <property type="protein sequence ID" value="ROT64737.1"/>
    <property type="molecule type" value="Genomic_DNA"/>
</dbReference>
<keyword evidence="6" id="KW-0274">FAD</keyword>
<dbReference type="GO" id="GO:0005777">
    <property type="term" value="C:peroxisome"/>
    <property type="evidence" value="ECO:0007669"/>
    <property type="project" value="UniProtKB-SubCell"/>
</dbReference>
<dbReference type="InterPro" id="IPR016169">
    <property type="entry name" value="FAD-bd_PCMH_sub2"/>
</dbReference>
<feature type="domain" description="FAD-binding PCMH-type" evidence="8">
    <location>
        <begin position="551"/>
        <end position="736"/>
    </location>
</feature>
<dbReference type="InterPro" id="IPR036318">
    <property type="entry name" value="FAD-bd_PCMH-like_sf"/>
</dbReference>
<dbReference type="Pfam" id="PF03450">
    <property type="entry name" value="CO_deh_flav_C"/>
    <property type="match status" value="1"/>
</dbReference>
<keyword evidence="3" id="KW-0001">2Fe-2S</keyword>
<dbReference type="CDD" id="cd00207">
    <property type="entry name" value="fer2"/>
    <property type="match status" value="1"/>
</dbReference>
<dbReference type="GO" id="GO:0005506">
    <property type="term" value="F:iron ion binding"/>
    <property type="evidence" value="ECO:0007669"/>
    <property type="project" value="InterPro"/>
</dbReference>
<dbReference type="SUPFAM" id="SSF81995">
    <property type="entry name" value="beta-sandwich domain of Sec23/24"/>
    <property type="match status" value="1"/>
</dbReference>
<reference evidence="9 10" key="2">
    <citation type="submission" date="2019-01" db="EMBL/GenBank/DDBJ databases">
        <title>The decoding of complex shrimp genome reveals the adaptation for benthos swimmer, frequently molting mechanism and breeding impact on genome.</title>
        <authorList>
            <person name="Sun Y."/>
            <person name="Gao Y."/>
            <person name="Yu Y."/>
        </authorList>
    </citation>
    <scope>NUCLEOTIDE SEQUENCE [LARGE SCALE GENOMIC DNA]</scope>
    <source>
        <tissue evidence="9">Muscle</tissue>
    </source>
</reference>
<dbReference type="InterPro" id="IPR008274">
    <property type="entry name" value="AldOxase/xan_DH_MoCoBD1"/>
</dbReference>
<dbReference type="PIRSF" id="PIRSF000127">
    <property type="entry name" value="Xanthine_DH"/>
    <property type="match status" value="1"/>
</dbReference>
<accession>A0A3R7PZQ0</accession>
<reference evidence="9 10" key="1">
    <citation type="submission" date="2018-04" db="EMBL/GenBank/DDBJ databases">
        <authorList>
            <person name="Zhang X."/>
            <person name="Yuan J."/>
            <person name="Li F."/>
            <person name="Xiang J."/>
        </authorList>
    </citation>
    <scope>NUCLEOTIDE SEQUENCE [LARGE SCALE GENOMIC DNA]</scope>
    <source>
        <tissue evidence="9">Muscle</tissue>
    </source>
</reference>